<dbReference type="Pfam" id="PF03595">
    <property type="entry name" value="SLAC1"/>
    <property type="match status" value="1"/>
</dbReference>
<feature type="transmembrane region" description="Helical" evidence="5">
    <location>
        <begin position="74"/>
        <end position="96"/>
    </location>
</feature>
<evidence type="ECO:0000256" key="1">
    <source>
        <dbReference type="ARBA" id="ARBA00004141"/>
    </source>
</evidence>
<feature type="transmembrane region" description="Helical" evidence="5">
    <location>
        <begin position="234"/>
        <end position="251"/>
    </location>
</feature>
<evidence type="ECO:0000256" key="4">
    <source>
        <dbReference type="ARBA" id="ARBA00023136"/>
    </source>
</evidence>
<keyword evidence="3 5" id="KW-1133">Transmembrane helix</keyword>
<dbReference type="InterPro" id="IPR004695">
    <property type="entry name" value="SLAC1/Mae1/Ssu1/TehA"/>
</dbReference>
<feature type="transmembrane region" description="Helical" evidence="5">
    <location>
        <begin position="171"/>
        <end position="189"/>
    </location>
</feature>
<feature type="transmembrane region" description="Helical" evidence="5">
    <location>
        <begin position="201"/>
        <end position="222"/>
    </location>
</feature>
<evidence type="ECO:0000256" key="5">
    <source>
        <dbReference type="SAM" id="Phobius"/>
    </source>
</evidence>
<keyword evidence="2 5" id="KW-0812">Transmembrane</keyword>
<dbReference type="Proteomes" id="UP000216451">
    <property type="component" value="Unassembled WGS sequence"/>
</dbReference>
<proteinExistence type="predicted"/>
<comment type="subcellular location">
    <subcellularLocation>
        <location evidence="1">Membrane</location>
        <topology evidence="1">Multi-pass membrane protein</topology>
    </subcellularLocation>
</comment>
<feature type="transmembrane region" description="Helical" evidence="5">
    <location>
        <begin position="108"/>
        <end position="130"/>
    </location>
</feature>
<reference evidence="6 7" key="1">
    <citation type="journal article" date="2017" name="BMC Genomics">
        <title>Comparative genomic and phylogenomic analyses of the Bifidobacteriaceae family.</title>
        <authorList>
            <person name="Lugli G.A."/>
            <person name="Milani C."/>
            <person name="Turroni F."/>
            <person name="Duranti S."/>
            <person name="Mancabelli L."/>
            <person name="Mangifesta M."/>
            <person name="Ferrario C."/>
            <person name="Modesto M."/>
            <person name="Mattarelli P."/>
            <person name="Jiri K."/>
            <person name="van Sinderen D."/>
            <person name="Ventura M."/>
        </authorList>
    </citation>
    <scope>NUCLEOTIDE SEQUENCE [LARGE SCALE GENOMIC DNA]</scope>
    <source>
        <strain evidence="6 7">LMG 28769</strain>
    </source>
</reference>
<dbReference type="CDD" id="cd09325">
    <property type="entry name" value="TDT_C4-dicarb_trans"/>
    <property type="match status" value="1"/>
</dbReference>
<comment type="caution">
    <text evidence="6">The sequence shown here is derived from an EMBL/GenBank/DDBJ whole genome shotgun (WGS) entry which is preliminary data.</text>
</comment>
<keyword evidence="4 5" id="KW-0472">Membrane</keyword>
<dbReference type="GO" id="GO:0046583">
    <property type="term" value="F:monoatomic cation efflux transmembrane transporter activity"/>
    <property type="evidence" value="ECO:0007669"/>
    <property type="project" value="TreeGrafter"/>
</dbReference>
<evidence type="ECO:0000256" key="3">
    <source>
        <dbReference type="ARBA" id="ARBA00022989"/>
    </source>
</evidence>
<dbReference type="AlphaFoldDB" id="A0A261G6A0"/>
<dbReference type="InterPro" id="IPR052951">
    <property type="entry name" value="Tellurite_res_ion_channel"/>
</dbReference>
<keyword evidence="7" id="KW-1185">Reference proteome</keyword>
<dbReference type="EMBL" id="MWXA01000005">
    <property type="protein sequence ID" value="OZG66959.1"/>
    <property type="molecule type" value="Genomic_DNA"/>
</dbReference>
<feature type="transmembrane region" description="Helical" evidence="5">
    <location>
        <begin position="257"/>
        <end position="278"/>
    </location>
</feature>
<sequence>MVLHSIIMSISQRSMQTAGLASRNPFTVLSEEIRKESRIVAYHRGIPLPKGGLTLAVLALGNLLAGMFPSQAIALHIIFGILPLPLFMTIITKFFLHPGVVLAEDMSNPVVAPVSATILMSLMQYASYIAPAGGILKTLAVALWYFAVSCNIVLMVHIASRFIVKHFDLANVFPTWFVGFVGIVVASATSQPVEQQAFGLIIFWCGFVFYAVTFVVVTLRMAKIPVAQAARPTIAIYAAPMSLSIAGYTTAETHPNPVFVLIMVICAQLLFAFVLTQMPALLRLPFAPSYAAMTFPFVITATALLKSLSLFRGVGWLVPTWLFTVQKVETVVAAIVVFYVFALFIKFGIEQWRKTDKLSQ</sequence>
<evidence type="ECO:0000256" key="2">
    <source>
        <dbReference type="ARBA" id="ARBA00022692"/>
    </source>
</evidence>
<feature type="transmembrane region" description="Helical" evidence="5">
    <location>
        <begin position="290"/>
        <end position="311"/>
    </location>
</feature>
<feature type="transmembrane region" description="Helical" evidence="5">
    <location>
        <begin position="142"/>
        <end position="164"/>
    </location>
</feature>
<dbReference type="PANTHER" id="PTHR37955">
    <property type="entry name" value="TELLURITE RESISTANCE PROTEIN TEHA"/>
    <property type="match status" value="1"/>
</dbReference>
<dbReference type="InterPro" id="IPR038665">
    <property type="entry name" value="Voltage-dep_anion_channel_sf"/>
</dbReference>
<accession>A0A261G6A0</accession>
<dbReference type="PANTHER" id="PTHR37955:SF1">
    <property type="entry name" value="DEP DOMAIN-CONTAINING PROTEIN"/>
    <property type="match status" value="1"/>
</dbReference>
<feature type="transmembrane region" description="Helical" evidence="5">
    <location>
        <begin position="331"/>
        <end position="349"/>
    </location>
</feature>
<dbReference type="Gene3D" id="1.50.10.150">
    <property type="entry name" value="Voltage-dependent anion channel"/>
    <property type="match status" value="1"/>
</dbReference>
<organism evidence="6 7">
    <name type="scientific">Bifidobacterium aquikefiri</name>
    <dbReference type="NCBI Taxonomy" id="1653207"/>
    <lineage>
        <taxon>Bacteria</taxon>
        <taxon>Bacillati</taxon>
        <taxon>Actinomycetota</taxon>
        <taxon>Actinomycetes</taxon>
        <taxon>Bifidobacteriales</taxon>
        <taxon>Bifidobacteriaceae</taxon>
        <taxon>Bifidobacterium</taxon>
    </lineage>
</organism>
<gene>
    <name evidence="6" type="ORF">BAQU_1031</name>
</gene>
<evidence type="ECO:0000313" key="6">
    <source>
        <dbReference type="EMBL" id="OZG66959.1"/>
    </source>
</evidence>
<dbReference type="GO" id="GO:0005886">
    <property type="term" value="C:plasma membrane"/>
    <property type="evidence" value="ECO:0007669"/>
    <property type="project" value="TreeGrafter"/>
</dbReference>
<evidence type="ECO:0000313" key="7">
    <source>
        <dbReference type="Proteomes" id="UP000216451"/>
    </source>
</evidence>
<name>A0A261G6A0_9BIFI</name>
<protein>
    <submittedName>
        <fullName evidence="6">C4-dicarboxylate transporter/malic acid transport protein</fullName>
    </submittedName>
</protein>